<organism evidence="1 2">
    <name type="scientific">Epilithonimonas mollis</name>
    <dbReference type="NCBI Taxonomy" id="216903"/>
    <lineage>
        <taxon>Bacteria</taxon>
        <taxon>Pseudomonadati</taxon>
        <taxon>Bacteroidota</taxon>
        <taxon>Flavobacteriia</taxon>
        <taxon>Flavobacteriales</taxon>
        <taxon>Weeksellaceae</taxon>
        <taxon>Chryseobacterium group</taxon>
        <taxon>Epilithonimonas</taxon>
    </lineage>
</organism>
<dbReference type="STRING" id="216903.SAMN05444371_0651"/>
<dbReference type="EMBL" id="FRAM01000001">
    <property type="protein sequence ID" value="SHJ99243.1"/>
    <property type="molecule type" value="Genomic_DNA"/>
</dbReference>
<dbReference type="AlphaFoldDB" id="A0A1M6NU59"/>
<dbReference type="RefSeq" id="WP_072996391.1">
    <property type="nucleotide sequence ID" value="NZ_FRAM01000001.1"/>
</dbReference>
<evidence type="ECO:0000313" key="2">
    <source>
        <dbReference type="Proteomes" id="UP000184498"/>
    </source>
</evidence>
<gene>
    <name evidence="1" type="ORF">SAMN05444371_0651</name>
</gene>
<accession>A0A1M6NU59</accession>
<dbReference type="Proteomes" id="UP000184498">
    <property type="component" value="Unassembled WGS sequence"/>
</dbReference>
<name>A0A1M6NU59_9FLAO</name>
<dbReference type="OrthoDB" id="1242093at2"/>
<reference evidence="2" key="1">
    <citation type="submission" date="2016-11" db="EMBL/GenBank/DDBJ databases">
        <authorList>
            <person name="Varghese N."/>
            <person name="Submissions S."/>
        </authorList>
    </citation>
    <scope>NUCLEOTIDE SEQUENCE [LARGE SCALE GENOMIC DNA]</scope>
    <source>
        <strain evidence="2">DSM 18016</strain>
    </source>
</reference>
<sequence length="229" mass="25423">MKKQEPVRLYKFSDARLNTLGNEKIGYMRRDAAAFAPFGIAADQMDALEAALNAFEATLTDTEAVADQTGAAAEKDAKAEELRVAIRGVMTRVALKFAPETARYRKYGTDALARQNDAELLITGRRVVRVGTLDLEDLEVQGLDEKILNDITILSDAFESLILAHKLEISDRDIEQEDRVEAGNAIYEALVRYTNTGQDIWETSDVAKYNDYVIYNTESGDEPAEPPVV</sequence>
<evidence type="ECO:0000313" key="1">
    <source>
        <dbReference type="EMBL" id="SHJ99243.1"/>
    </source>
</evidence>
<proteinExistence type="predicted"/>
<protein>
    <submittedName>
        <fullName evidence="1">Uncharacterized protein</fullName>
    </submittedName>
</protein>
<keyword evidence="2" id="KW-1185">Reference proteome</keyword>